<dbReference type="CDD" id="cd23157">
    <property type="entry name" value="Prefoldin_5"/>
    <property type="match status" value="1"/>
</dbReference>
<dbReference type="GO" id="GO:0051082">
    <property type="term" value="F:unfolded protein binding"/>
    <property type="evidence" value="ECO:0007669"/>
    <property type="project" value="InterPro"/>
</dbReference>
<dbReference type="InterPro" id="IPR004127">
    <property type="entry name" value="Prefoldin_subunit_alpha"/>
</dbReference>
<dbReference type="GO" id="GO:0016272">
    <property type="term" value="C:prefoldin complex"/>
    <property type="evidence" value="ECO:0007669"/>
    <property type="project" value="InterPro"/>
</dbReference>
<accession>A0AAD1Y1G9</accession>
<dbReference type="Gene3D" id="1.10.287.370">
    <property type="match status" value="1"/>
</dbReference>
<dbReference type="PANTHER" id="PTHR12674:SF2">
    <property type="entry name" value="PREFOLDIN SUBUNIT 5"/>
    <property type="match status" value="1"/>
</dbReference>
<dbReference type="Proteomes" id="UP001295684">
    <property type="component" value="Unassembled WGS sequence"/>
</dbReference>
<dbReference type="SUPFAM" id="SSF46579">
    <property type="entry name" value="Prefoldin"/>
    <property type="match status" value="1"/>
</dbReference>
<dbReference type="GO" id="GO:1990115">
    <property type="term" value="P:RNA polymerase III assembly"/>
    <property type="evidence" value="ECO:0007669"/>
    <property type="project" value="TreeGrafter"/>
</dbReference>
<name>A0AAD1Y1G9_EUPCR</name>
<gene>
    <name evidence="3" type="ORF">ECRASSUSDP1_LOCUS24531</name>
</gene>
<dbReference type="Pfam" id="PF02996">
    <property type="entry name" value="Prefoldin"/>
    <property type="match status" value="1"/>
</dbReference>
<dbReference type="GO" id="GO:1990114">
    <property type="term" value="P:RNA polymerase II core complex assembly"/>
    <property type="evidence" value="ECO:0007669"/>
    <property type="project" value="TreeGrafter"/>
</dbReference>
<dbReference type="InterPro" id="IPR011599">
    <property type="entry name" value="PFD_alpha_archaea"/>
</dbReference>
<feature type="compositionally biased region" description="Basic and acidic residues" evidence="2">
    <location>
        <begin position="1"/>
        <end position="14"/>
    </location>
</feature>
<keyword evidence="4" id="KW-1185">Reference proteome</keyword>
<evidence type="ECO:0008006" key="5">
    <source>
        <dbReference type="Google" id="ProtNLM"/>
    </source>
</evidence>
<dbReference type="GO" id="GO:1990113">
    <property type="term" value="P:RNA polymerase I assembly"/>
    <property type="evidence" value="ECO:0007669"/>
    <property type="project" value="TreeGrafter"/>
</dbReference>
<proteinExistence type="inferred from homology"/>
<evidence type="ECO:0000256" key="1">
    <source>
        <dbReference type="ARBA" id="ARBA00010048"/>
    </source>
</evidence>
<organism evidence="3 4">
    <name type="scientific">Euplotes crassus</name>
    <dbReference type="NCBI Taxonomy" id="5936"/>
    <lineage>
        <taxon>Eukaryota</taxon>
        <taxon>Sar</taxon>
        <taxon>Alveolata</taxon>
        <taxon>Ciliophora</taxon>
        <taxon>Intramacronucleata</taxon>
        <taxon>Spirotrichea</taxon>
        <taxon>Hypotrichia</taxon>
        <taxon>Euplotida</taxon>
        <taxon>Euplotidae</taxon>
        <taxon>Moneuplotes</taxon>
    </lineage>
</organism>
<evidence type="ECO:0000313" key="4">
    <source>
        <dbReference type="Proteomes" id="UP001295684"/>
    </source>
</evidence>
<evidence type="ECO:0000256" key="2">
    <source>
        <dbReference type="SAM" id="MobiDB-lite"/>
    </source>
</evidence>
<dbReference type="NCBIfam" id="TIGR00293">
    <property type="entry name" value="prefoldin subunit alpha"/>
    <property type="match status" value="1"/>
</dbReference>
<dbReference type="PANTHER" id="PTHR12674">
    <property type="entry name" value="PREFOLDIN SUBUNIT 5"/>
    <property type="match status" value="1"/>
</dbReference>
<evidence type="ECO:0000313" key="3">
    <source>
        <dbReference type="EMBL" id="CAI2383040.1"/>
    </source>
</evidence>
<protein>
    <recommendedName>
        <fullName evidence="5">Prefoldin subunit 5</fullName>
    </recommendedName>
</protein>
<dbReference type="AlphaFoldDB" id="A0AAD1Y1G9"/>
<comment type="caution">
    <text evidence="3">The sequence shown here is derived from an EMBL/GenBank/DDBJ whole genome shotgun (WGS) entry which is preliminary data.</text>
</comment>
<feature type="region of interest" description="Disordered" evidence="2">
    <location>
        <begin position="1"/>
        <end position="23"/>
    </location>
</feature>
<comment type="similarity">
    <text evidence="1">Belongs to the prefoldin subunit alpha family.</text>
</comment>
<dbReference type="GO" id="GO:0005737">
    <property type="term" value="C:cytoplasm"/>
    <property type="evidence" value="ECO:0007669"/>
    <property type="project" value="TreeGrafter"/>
</dbReference>
<dbReference type="GO" id="GO:0006457">
    <property type="term" value="P:protein folding"/>
    <property type="evidence" value="ECO:0007669"/>
    <property type="project" value="InterPro"/>
</dbReference>
<dbReference type="EMBL" id="CAMPGE010025261">
    <property type="protein sequence ID" value="CAI2383040.1"/>
    <property type="molecule type" value="Genomic_DNA"/>
</dbReference>
<sequence>MEKTKQEEEEKRLEGMTPQQLNDVKKTLEEDVKSLNQSLQGMKLAGSKFRESKGVVESIKNHDMEEEIMIPLTSSLYVPGRICETDKVVVEVGAGYFIEVTPDKAKEYCDRKIKLMQGNLEKIAEVMDVKSEQQQKVTNILQRKIAEITAKNQQDAK</sequence>
<reference evidence="3" key="1">
    <citation type="submission" date="2023-07" db="EMBL/GenBank/DDBJ databases">
        <authorList>
            <consortium name="AG Swart"/>
            <person name="Singh M."/>
            <person name="Singh A."/>
            <person name="Seah K."/>
            <person name="Emmerich C."/>
        </authorList>
    </citation>
    <scope>NUCLEOTIDE SEQUENCE</scope>
    <source>
        <strain evidence="3">DP1</strain>
    </source>
</reference>
<dbReference type="InterPro" id="IPR009053">
    <property type="entry name" value="Prefoldin"/>
</dbReference>